<gene>
    <name evidence="2" type="ordered locus">bpr_IV067</name>
</gene>
<dbReference type="RefSeq" id="WP_013283080.1">
    <property type="nucleotide sequence ID" value="NC_014390.1"/>
</dbReference>
<evidence type="ECO:0000313" key="2">
    <source>
        <dbReference type="EMBL" id="ADL36432.1"/>
    </source>
</evidence>
<dbReference type="KEGG" id="bpb:bpr_IV067"/>
<keyword evidence="1" id="KW-0732">Signal</keyword>
<accession>E0S4V0</accession>
<dbReference type="PROSITE" id="PS51257">
    <property type="entry name" value="PROKAR_LIPOPROTEIN"/>
    <property type="match status" value="1"/>
</dbReference>
<dbReference type="EMBL" id="CP001813">
    <property type="protein sequence ID" value="ADL36432.1"/>
    <property type="molecule type" value="Genomic_DNA"/>
</dbReference>
<evidence type="ECO:0000256" key="1">
    <source>
        <dbReference type="SAM" id="SignalP"/>
    </source>
</evidence>
<dbReference type="Proteomes" id="UP000001299">
    <property type="component" value="Plasmid pCY186"/>
</dbReference>
<keyword evidence="3" id="KW-1185">Reference proteome</keyword>
<reference evidence="2 3" key="1">
    <citation type="journal article" date="2010" name="PLoS ONE">
        <title>The glycobiome of the rumen bacterium Butyrivibrio proteoclasticus B316(T) highlights adaptation to a polysaccharide-rich environment.</title>
        <authorList>
            <person name="Kelly W.J."/>
            <person name="Leahy S.C."/>
            <person name="Altermann E."/>
            <person name="Yeoman C.J."/>
            <person name="Dunne J.C."/>
            <person name="Kong Z."/>
            <person name="Pacheco D.M."/>
            <person name="Li D."/>
            <person name="Noel S.J."/>
            <person name="Moon C.D."/>
            <person name="Cookson A.L."/>
            <person name="Attwood G.T."/>
        </authorList>
    </citation>
    <scope>NUCLEOTIDE SEQUENCE [LARGE SCALE GENOMIC DNA]</scope>
    <source>
        <strain evidence="3">ATCC 51982 / DSM 14932 / B316</strain>
        <plasmid evidence="3">Plasmid pCY186</plasmid>
    </source>
</reference>
<dbReference type="eggNOG" id="ENOG5033SVR">
    <property type="taxonomic scope" value="Bacteria"/>
</dbReference>
<proteinExistence type="predicted"/>
<organism evidence="2 3">
    <name type="scientific">Butyrivibrio proteoclasticus (strain ATCC 51982 / DSM 14932 / B316)</name>
    <name type="common">Clostridium proteoclasticum</name>
    <dbReference type="NCBI Taxonomy" id="515622"/>
    <lineage>
        <taxon>Bacteria</taxon>
        <taxon>Bacillati</taxon>
        <taxon>Bacillota</taxon>
        <taxon>Clostridia</taxon>
        <taxon>Lachnospirales</taxon>
        <taxon>Lachnospiraceae</taxon>
        <taxon>Butyrivibrio</taxon>
    </lineage>
</organism>
<geneLocation type="plasmid" evidence="2 3">
    <name>pCY186</name>
</geneLocation>
<keyword evidence="2" id="KW-0614">Plasmid</keyword>
<dbReference type="AlphaFoldDB" id="E0S4V0"/>
<sequence>MRLSKIVTLIPICILTLSLLTGCEDVQIFQTKTDPYKQVPYKDTELVNDRYYVKNNTRFYATYIPVAGNAQSGTSVLNEGRVIATMADDKLIPTFYSDELAAFQSYSLGLNSVGLERFAVLGYSIGCFSGSITEDGYLYCNKEGLVQGSSLYSAIGETESDAIRIATIDGKPLSLEQINRKAGVITGLEQGKTYKVGYFLGTKYYEKNIAADCRMYQAYEMYSFGKDYLYDTPNGYMSFSMPQDMKSGYYNINGGGLYKYYDFTRGSKDEQTIDMNESYYKDEKSKIEAYSRQYSVSVPKRVKDLKVTVKLESIETTYADDTIQGIVFAPDGTQMNMDFSSKDKELTIAMAEGMAGDWTLNIIPKTLNVKEIKVDNDKLAEEATCEETVFTLPEDRENVEFIAEYTSYKANVEGCTVFGTVLAEDGKTYEMSLGSYTIDQDHTQYYIYYEIPFAKAGDYVVRIYHYPEETTIQAPTVKDKTETDTEIIIVEG</sequence>
<evidence type="ECO:0000313" key="3">
    <source>
        <dbReference type="Proteomes" id="UP000001299"/>
    </source>
</evidence>
<name>E0S4V0_BUTPB</name>
<feature type="chain" id="PRO_5038497968" evidence="1">
    <location>
        <begin position="24"/>
        <end position="492"/>
    </location>
</feature>
<feature type="signal peptide" evidence="1">
    <location>
        <begin position="1"/>
        <end position="23"/>
    </location>
</feature>
<dbReference type="HOGENOM" id="CLU_553991_0_0_9"/>
<protein>
    <submittedName>
        <fullName evidence="2">Uncharacterized protein</fullName>
    </submittedName>
</protein>